<evidence type="ECO:0000256" key="6">
    <source>
        <dbReference type="ARBA" id="ARBA00023136"/>
    </source>
</evidence>
<evidence type="ECO:0000256" key="3">
    <source>
        <dbReference type="ARBA" id="ARBA00022475"/>
    </source>
</evidence>
<keyword evidence="11" id="KW-1185">Reference proteome</keyword>
<dbReference type="PANTHER" id="PTHR38035">
    <property type="entry name" value="UPF0070 PROTEIN YFGM"/>
    <property type="match status" value="1"/>
</dbReference>
<dbReference type="InterPro" id="IPR018704">
    <property type="entry name" value="SecYEG/CpoB_TPR"/>
</dbReference>
<dbReference type="EMBL" id="JANFPI010000002">
    <property type="protein sequence ID" value="MCX8996635.1"/>
    <property type="molecule type" value="Genomic_DNA"/>
</dbReference>
<keyword evidence="3" id="KW-1003">Cell membrane</keyword>
<evidence type="ECO:0000313" key="10">
    <source>
        <dbReference type="EMBL" id="MCX8996635.1"/>
    </source>
</evidence>
<organism evidence="10 11">
    <name type="scientific">Ectorhizobium quercum</name>
    <dbReference type="NCBI Taxonomy" id="2965071"/>
    <lineage>
        <taxon>Bacteria</taxon>
        <taxon>Pseudomonadati</taxon>
        <taxon>Pseudomonadota</taxon>
        <taxon>Alphaproteobacteria</taxon>
        <taxon>Hyphomicrobiales</taxon>
        <taxon>Rhizobiaceae</taxon>
        <taxon>Ectorhizobium</taxon>
    </lineage>
</organism>
<comment type="caution">
    <text evidence="10">The sequence shown here is derived from an EMBL/GenBank/DDBJ whole genome shotgun (WGS) entry which is preliminary data.</text>
</comment>
<gene>
    <name evidence="10" type="ORF">NOF55_05910</name>
</gene>
<feature type="transmembrane region" description="Helical" evidence="8">
    <location>
        <begin position="28"/>
        <end position="46"/>
    </location>
</feature>
<dbReference type="InterPro" id="IPR026039">
    <property type="entry name" value="YfgM"/>
</dbReference>
<dbReference type="RefSeq" id="WP_306410421.1">
    <property type="nucleotide sequence ID" value="NZ_JANFPI010000002.1"/>
</dbReference>
<dbReference type="PANTHER" id="PTHR38035:SF1">
    <property type="entry name" value="ANCILLARY SECYEG TRANSLOCON SUBUNIT"/>
    <property type="match status" value="1"/>
</dbReference>
<comment type="subcellular location">
    <subcellularLocation>
        <location evidence="2">Cell membrane</location>
    </subcellularLocation>
    <subcellularLocation>
        <location evidence="1">Membrane</location>
        <topology evidence="1">Single-pass membrane protein</topology>
    </subcellularLocation>
</comment>
<dbReference type="GO" id="GO:0005886">
    <property type="term" value="C:plasma membrane"/>
    <property type="evidence" value="ECO:0007669"/>
    <property type="project" value="UniProtKB-SubCell"/>
</dbReference>
<feature type="domain" description="Ancillary SecYEG translocon subunit/Cell division coordinator CpoB TPR" evidence="9">
    <location>
        <begin position="23"/>
        <end position="212"/>
    </location>
</feature>
<evidence type="ECO:0000256" key="5">
    <source>
        <dbReference type="ARBA" id="ARBA00022989"/>
    </source>
</evidence>
<evidence type="ECO:0000256" key="8">
    <source>
        <dbReference type="SAM" id="Phobius"/>
    </source>
</evidence>
<reference evidence="10" key="1">
    <citation type="submission" date="2022-07" db="EMBL/GenBank/DDBJ databases">
        <title>Ectorhizobium quercum gen.nov., sp. nov.</title>
        <authorList>
            <person name="Ma T."/>
            <person name="Li Y."/>
        </authorList>
    </citation>
    <scope>NUCLEOTIDE SEQUENCE</scope>
    <source>
        <strain evidence="10">BDR2-2</strain>
    </source>
</reference>
<evidence type="ECO:0000259" key="9">
    <source>
        <dbReference type="Pfam" id="PF09976"/>
    </source>
</evidence>
<evidence type="ECO:0000256" key="4">
    <source>
        <dbReference type="ARBA" id="ARBA00022692"/>
    </source>
</evidence>
<dbReference type="GO" id="GO:0044877">
    <property type="term" value="F:protein-containing complex binding"/>
    <property type="evidence" value="ECO:0007669"/>
    <property type="project" value="InterPro"/>
</dbReference>
<proteinExistence type="predicted"/>
<accession>A0AAE3STX3</accession>
<sequence length="223" mass="23879">MANEHDSFIREVNEEIRSEQMRMFWARYGRIVIGGAVAVVLATAGWRGYEYWAERQASASGDQFIAALALVRDGKTAEAEAALQALEKDGAGSYPVLARLRAATLLAEKGEAAGAIAAFTAIGQDGSVPDVMRDTARLRAAYLLVDTGSYEQVAAEAEQIAVPANALRHSAREVLGLSAYKSGDMVKAKDWFEQTATDAQAPSNVANRARMMLDLINASGKAP</sequence>
<evidence type="ECO:0000313" key="11">
    <source>
        <dbReference type="Proteomes" id="UP001208771"/>
    </source>
</evidence>
<keyword evidence="6 8" id="KW-0472">Membrane</keyword>
<keyword evidence="4 8" id="KW-0812">Transmembrane</keyword>
<keyword evidence="7" id="KW-0143">Chaperone</keyword>
<name>A0AAE3STX3_9HYPH</name>
<dbReference type="Pfam" id="PF09976">
    <property type="entry name" value="TPR_21"/>
    <property type="match status" value="1"/>
</dbReference>
<protein>
    <submittedName>
        <fullName evidence="10">Tetratricopeptide repeat protein</fullName>
    </submittedName>
</protein>
<dbReference type="AlphaFoldDB" id="A0AAE3STX3"/>
<dbReference type="Proteomes" id="UP001208771">
    <property type="component" value="Unassembled WGS sequence"/>
</dbReference>
<evidence type="ECO:0000256" key="1">
    <source>
        <dbReference type="ARBA" id="ARBA00004167"/>
    </source>
</evidence>
<keyword evidence="5 8" id="KW-1133">Transmembrane helix</keyword>
<evidence type="ECO:0000256" key="7">
    <source>
        <dbReference type="ARBA" id="ARBA00023186"/>
    </source>
</evidence>
<evidence type="ECO:0000256" key="2">
    <source>
        <dbReference type="ARBA" id="ARBA00004236"/>
    </source>
</evidence>